<evidence type="ECO:0000259" key="2">
    <source>
        <dbReference type="Pfam" id="PF06713"/>
    </source>
</evidence>
<dbReference type="EMBL" id="NFLB01000002">
    <property type="protein sequence ID" value="OUQ06152.1"/>
    <property type="molecule type" value="Genomic_DNA"/>
</dbReference>
<evidence type="ECO:0000313" key="3">
    <source>
        <dbReference type="EMBL" id="OUQ06152.1"/>
    </source>
</evidence>
<organism evidence="3 4">
    <name type="scientific">Thomasclavelia spiroformis</name>
    <dbReference type="NCBI Taxonomy" id="29348"/>
    <lineage>
        <taxon>Bacteria</taxon>
        <taxon>Bacillati</taxon>
        <taxon>Bacillota</taxon>
        <taxon>Erysipelotrichia</taxon>
        <taxon>Erysipelotrichales</taxon>
        <taxon>Coprobacillaceae</taxon>
        <taxon>Thomasclavelia</taxon>
    </lineage>
</organism>
<sequence>MVVAILLLLHIKKIIASIKIYRGILMERYKGKNAIWLILVFVFYNLLPIGIYFLTDDKENLYNNWWLLIWVFYYSFNIIWIPVLIRNRVELYDDYFIFYYGFGKEKIFIKDVLKIEKSNNSIASSANSLDRIHLITTQKDFYISLKNNDNFIDKIKQRR</sequence>
<gene>
    <name evidence="3" type="ORF">B5E91_02420</name>
</gene>
<name>A0A1Y4QNP8_9FIRM</name>
<dbReference type="Proteomes" id="UP000196258">
    <property type="component" value="Unassembled WGS sequence"/>
</dbReference>
<dbReference type="AlphaFoldDB" id="A0A1Y4QNP8"/>
<feature type="domain" description="Uncharacterized protein YyaB-like PH" evidence="2">
    <location>
        <begin position="91"/>
        <end position="158"/>
    </location>
</feature>
<dbReference type="Pfam" id="PF06713">
    <property type="entry name" value="bPH_4"/>
    <property type="match status" value="1"/>
</dbReference>
<keyword evidence="1" id="KW-0812">Transmembrane</keyword>
<feature type="transmembrane region" description="Helical" evidence="1">
    <location>
        <begin position="34"/>
        <end position="53"/>
    </location>
</feature>
<proteinExistence type="predicted"/>
<evidence type="ECO:0000313" key="4">
    <source>
        <dbReference type="Proteomes" id="UP000196258"/>
    </source>
</evidence>
<protein>
    <recommendedName>
        <fullName evidence="2">Uncharacterized protein YyaB-like PH domain-containing protein</fullName>
    </recommendedName>
</protein>
<comment type="caution">
    <text evidence="3">The sequence shown here is derived from an EMBL/GenBank/DDBJ whole genome shotgun (WGS) entry which is preliminary data.</text>
</comment>
<dbReference type="InterPro" id="IPR009589">
    <property type="entry name" value="PH_YyaB-like"/>
</dbReference>
<dbReference type="GO" id="GO:0030153">
    <property type="term" value="P:bacteriocin immunity"/>
    <property type="evidence" value="ECO:0007669"/>
    <property type="project" value="InterPro"/>
</dbReference>
<reference evidence="4" key="1">
    <citation type="submission" date="2017-04" db="EMBL/GenBank/DDBJ databases">
        <title>Function of individual gut microbiota members based on whole genome sequencing of pure cultures obtained from chicken caecum.</title>
        <authorList>
            <person name="Medvecky M."/>
            <person name="Cejkova D."/>
            <person name="Polansky O."/>
            <person name="Karasova D."/>
            <person name="Kubasova T."/>
            <person name="Cizek A."/>
            <person name="Rychlik I."/>
        </authorList>
    </citation>
    <scope>NUCLEOTIDE SEQUENCE [LARGE SCALE GENOMIC DNA]</scope>
    <source>
        <strain evidence="4">An149</strain>
    </source>
</reference>
<accession>A0A1Y4QNP8</accession>
<keyword evidence="1" id="KW-0472">Membrane</keyword>
<feature type="transmembrane region" description="Helical" evidence="1">
    <location>
        <begin position="65"/>
        <end position="85"/>
    </location>
</feature>
<keyword evidence="1" id="KW-1133">Transmembrane helix</keyword>
<evidence type="ECO:0000256" key="1">
    <source>
        <dbReference type="SAM" id="Phobius"/>
    </source>
</evidence>